<gene>
    <name evidence="2" type="ORF">CCHR01_13353</name>
</gene>
<protein>
    <submittedName>
        <fullName evidence="2">Uncharacterized protein</fullName>
    </submittedName>
</protein>
<feature type="region of interest" description="Disordered" evidence="1">
    <location>
        <begin position="74"/>
        <end position="96"/>
    </location>
</feature>
<reference evidence="2" key="1">
    <citation type="submission" date="2023-01" db="EMBL/GenBank/DDBJ databases">
        <title>Colletotrichum chrysophilum M932 genome sequence.</title>
        <authorList>
            <person name="Baroncelli R."/>
        </authorList>
    </citation>
    <scope>NUCLEOTIDE SEQUENCE</scope>
    <source>
        <strain evidence="2">M932</strain>
    </source>
</reference>
<sequence length="96" mass="10297">MSIIPMFSSESSHGRIWATTQSRSSSPATSTNPGSLTPPPTLPESHPISDLTARCAVPSSDHLWRHMEGALHMGTRHAQRSQELPAVLSQGPESAK</sequence>
<comment type="caution">
    <text evidence="2">The sequence shown here is derived from an EMBL/GenBank/DDBJ whole genome shotgun (WGS) entry which is preliminary data.</text>
</comment>
<evidence type="ECO:0000256" key="1">
    <source>
        <dbReference type="SAM" id="MobiDB-lite"/>
    </source>
</evidence>
<name>A0AAD9ED95_9PEZI</name>
<evidence type="ECO:0000313" key="3">
    <source>
        <dbReference type="Proteomes" id="UP001243330"/>
    </source>
</evidence>
<evidence type="ECO:0000313" key="2">
    <source>
        <dbReference type="EMBL" id="KAK1844038.1"/>
    </source>
</evidence>
<keyword evidence="3" id="KW-1185">Reference proteome</keyword>
<dbReference type="EMBL" id="JAQOWY010000329">
    <property type="protein sequence ID" value="KAK1844038.1"/>
    <property type="molecule type" value="Genomic_DNA"/>
</dbReference>
<feature type="region of interest" description="Disordered" evidence="1">
    <location>
        <begin position="1"/>
        <end position="50"/>
    </location>
</feature>
<organism evidence="2 3">
    <name type="scientific">Colletotrichum chrysophilum</name>
    <dbReference type="NCBI Taxonomy" id="1836956"/>
    <lineage>
        <taxon>Eukaryota</taxon>
        <taxon>Fungi</taxon>
        <taxon>Dikarya</taxon>
        <taxon>Ascomycota</taxon>
        <taxon>Pezizomycotina</taxon>
        <taxon>Sordariomycetes</taxon>
        <taxon>Hypocreomycetidae</taxon>
        <taxon>Glomerellales</taxon>
        <taxon>Glomerellaceae</taxon>
        <taxon>Colletotrichum</taxon>
        <taxon>Colletotrichum gloeosporioides species complex</taxon>
    </lineage>
</organism>
<accession>A0AAD9ED95</accession>
<dbReference type="AlphaFoldDB" id="A0AAD9ED95"/>
<dbReference type="Proteomes" id="UP001243330">
    <property type="component" value="Unassembled WGS sequence"/>
</dbReference>
<proteinExistence type="predicted"/>
<feature type="compositionally biased region" description="Polar residues" evidence="1">
    <location>
        <begin position="18"/>
        <end position="35"/>
    </location>
</feature>